<evidence type="ECO:0000256" key="5">
    <source>
        <dbReference type="ARBA" id="ARBA00023284"/>
    </source>
</evidence>
<reference evidence="8 9" key="1">
    <citation type="submission" date="2020-07" db="EMBL/GenBank/DDBJ databases">
        <title>Sequencing the genomes of 1000 actinobacteria strains.</title>
        <authorList>
            <person name="Klenk H.-P."/>
        </authorList>
    </citation>
    <scope>NUCLEOTIDE SEQUENCE [LARGE SCALE GENOMIC DNA]</scope>
    <source>
        <strain evidence="8 9">DSM 103164</strain>
    </source>
</reference>
<keyword evidence="6" id="KW-0732">Signal</keyword>
<dbReference type="PROSITE" id="PS51352">
    <property type="entry name" value="THIOREDOXIN_2"/>
    <property type="match status" value="1"/>
</dbReference>
<feature type="signal peptide" evidence="6">
    <location>
        <begin position="1"/>
        <end position="34"/>
    </location>
</feature>
<evidence type="ECO:0000313" key="8">
    <source>
        <dbReference type="EMBL" id="NYI71503.1"/>
    </source>
</evidence>
<keyword evidence="5" id="KW-0676">Redox-active center</keyword>
<protein>
    <submittedName>
        <fullName evidence="8">Thiol-disulfide isomerase/thioredoxin</fullName>
    </submittedName>
</protein>
<evidence type="ECO:0000256" key="1">
    <source>
        <dbReference type="ARBA" id="ARBA00004196"/>
    </source>
</evidence>
<comment type="subcellular location">
    <subcellularLocation>
        <location evidence="1">Cell envelope</location>
    </subcellularLocation>
</comment>
<dbReference type="GO" id="GO:0017004">
    <property type="term" value="P:cytochrome complex assembly"/>
    <property type="evidence" value="ECO:0007669"/>
    <property type="project" value="UniProtKB-KW"/>
</dbReference>
<dbReference type="AlphaFoldDB" id="A0A7Z0DA49"/>
<dbReference type="Proteomes" id="UP000527616">
    <property type="component" value="Unassembled WGS sequence"/>
</dbReference>
<dbReference type="PROSITE" id="PS00194">
    <property type="entry name" value="THIOREDOXIN_1"/>
    <property type="match status" value="1"/>
</dbReference>
<dbReference type="GO" id="GO:0030313">
    <property type="term" value="C:cell envelope"/>
    <property type="evidence" value="ECO:0007669"/>
    <property type="project" value="UniProtKB-SubCell"/>
</dbReference>
<comment type="caution">
    <text evidence="8">The sequence shown here is derived from an EMBL/GenBank/DDBJ whole genome shotgun (WGS) entry which is preliminary data.</text>
</comment>
<dbReference type="InterPro" id="IPR036249">
    <property type="entry name" value="Thioredoxin-like_sf"/>
</dbReference>
<dbReference type="InterPro" id="IPR017937">
    <property type="entry name" value="Thioredoxin_CS"/>
</dbReference>
<sequence length="187" mass="18944">MSAIVSRAAAFAVAAALLLVGCSSGSGTTGFVSAEPGLTRVPPGQREPAPVVSGTTLDGKPISTADYPGKIIVINVWGSWCAPCRKEAPELVEAAAATKDRAQFIGINTRDPAPQAALAFQRAFGLNYPSIFDGDGVAVVSFAGTLPPNGIPSTLVIDAEGRIAARVLGPTTKATLVGLIDDTAAGR</sequence>
<dbReference type="PANTHER" id="PTHR42852:SF6">
    <property type="entry name" value="THIOL:DISULFIDE INTERCHANGE PROTEIN DSBE"/>
    <property type="match status" value="1"/>
</dbReference>
<dbReference type="GO" id="GO:0016853">
    <property type="term" value="F:isomerase activity"/>
    <property type="evidence" value="ECO:0007669"/>
    <property type="project" value="UniProtKB-KW"/>
</dbReference>
<accession>A0A7Z0DA49</accession>
<dbReference type="SUPFAM" id="SSF52833">
    <property type="entry name" value="Thioredoxin-like"/>
    <property type="match status" value="1"/>
</dbReference>
<dbReference type="PROSITE" id="PS51257">
    <property type="entry name" value="PROKAR_LIPOPROTEIN"/>
    <property type="match status" value="1"/>
</dbReference>
<dbReference type="InterPro" id="IPR013766">
    <property type="entry name" value="Thioredoxin_domain"/>
</dbReference>
<keyword evidence="2" id="KW-0201">Cytochrome c-type biogenesis</keyword>
<evidence type="ECO:0000256" key="6">
    <source>
        <dbReference type="SAM" id="SignalP"/>
    </source>
</evidence>
<evidence type="ECO:0000256" key="4">
    <source>
        <dbReference type="ARBA" id="ARBA00023157"/>
    </source>
</evidence>
<keyword evidence="8" id="KW-0413">Isomerase</keyword>
<keyword evidence="3" id="KW-0735">Signal-anchor</keyword>
<name>A0A7Z0DA49_9ACTN</name>
<evidence type="ECO:0000259" key="7">
    <source>
        <dbReference type="PROSITE" id="PS51352"/>
    </source>
</evidence>
<dbReference type="Gene3D" id="3.40.30.10">
    <property type="entry name" value="Glutaredoxin"/>
    <property type="match status" value="1"/>
</dbReference>
<keyword evidence="3" id="KW-0812">Transmembrane</keyword>
<evidence type="ECO:0000256" key="3">
    <source>
        <dbReference type="ARBA" id="ARBA00022968"/>
    </source>
</evidence>
<dbReference type="Pfam" id="PF08534">
    <property type="entry name" value="Redoxin"/>
    <property type="match status" value="1"/>
</dbReference>
<keyword evidence="9" id="KW-1185">Reference proteome</keyword>
<proteinExistence type="predicted"/>
<gene>
    <name evidence="8" type="ORF">GGQ54_002063</name>
</gene>
<feature type="chain" id="PRO_5031068837" evidence="6">
    <location>
        <begin position="35"/>
        <end position="187"/>
    </location>
</feature>
<dbReference type="InterPro" id="IPR013740">
    <property type="entry name" value="Redoxin"/>
</dbReference>
<organism evidence="8 9">
    <name type="scientific">Naumannella cuiyingiana</name>
    <dbReference type="NCBI Taxonomy" id="1347891"/>
    <lineage>
        <taxon>Bacteria</taxon>
        <taxon>Bacillati</taxon>
        <taxon>Actinomycetota</taxon>
        <taxon>Actinomycetes</taxon>
        <taxon>Propionibacteriales</taxon>
        <taxon>Propionibacteriaceae</taxon>
        <taxon>Naumannella</taxon>
    </lineage>
</organism>
<feature type="domain" description="Thioredoxin" evidence="7">
    <location>
        <begin position="43"/>
        <end position="185"/>
    </location>
</feature>
<evidence type="ECO:0000256" key="2">
    <source>
        <dbReference type="ARBA" id="ARBA00022748"/>
    </source>
</evidence>
<keyword evidence="4" id="KW-1015">Disulfide bond</keyword>
<dbReference type="PANTHER" id="PTHR42852">
    <property type="entry name" value="THIOL:DISULFIDE INTERCHANGE PROTEIN DSBE"/>
    <property type="match status" value="1"/>
</dbReference>
<dbReference type="EMBL" id="JACBZS010000001">
    <property type="protein sequence ID" value="NYI71503.1"/>
    <property type="molecule type" value="Genomic_DNA"/>
</dbReference>
<dbReference type="CDD" id="cd02966">
    <property type="entry name" value="TlpA_like_family"/>
    <property type="match status" value="1"/>
</dbReference>
<evidence type="ECO:0000313" key="9">
    <source>
        <dbReference type="Proteomes" id="UP000527616"/>
    </source>
</evidence>
<dbReference type="InterPro" id="IPR050553">
    <property type="entry name" value="Thioredoxin_ResA/DsbE_sf"/>
</dbReference>
<dbReference type="GO" id="GO:0016491">
    <property type="term" value="F:oxidoreductase activity"/>
    <property type="evidence" value="ECO:0007669"/>
    <property type="project" value="InterPro"/>
</dbReference>